<dbReference type="Proteomes" id="UP000464178">
    <property type="component" value="Chromosome"/>
</dbReference>
<evidence type="ECO:0000313" key="3">
    <source>
        <dbReference type="Proteomes" id="UP000464178"/>
    </source>
</evidence>
<reference evidence="2 3" key="1">
    <citation type="submission" date="2019-05" db="EMBL/GenBank/DDBJ databases">
        <authorList>
            <consortium name="Science for Life Laboratories"/>
        </authorList>
    </citation>
    <scope>NUCLEOTIDE SEQUENCE [LARGE SCALE GENOMIC DNA]</scope>
    <source>
        <strain evidence="2">Soil9</strain>
    </source>
</reference>
<gene>
    <name evidence="2" type="ORF">SOIL9_25910</name>
</gene>
<dbReference type="RefSeq" id="WP_162669577.1">
    <property type="nucleotide sequence ID" value="NZ_LR593886.1"/>
</dbReference>
<evidence type="ECO:0000313" key="2">
    <source>
        <dbReference type="EMBL" id="VTR95123.1"/>
    </source>
</evidence>
<feature type="transmembrane region" description="Helical" evidence="1">
    <location>
        <begin position="56"/>
        <end position="75"/>
    </location>
</feature>
<accession>A0A6P2D1Z3</accession>
<dbReference type="AlphaFoldDB" id="A0A6P2D1Z3"/>
<protein>
    <submittedName>
        <fullName evidence="2">Uncharacterized protein</fullName>
    </submittedName>
</protein>
<name>A0A6P2D1Z3_9BACT</name>
<organism evidence="2 3">
    <name type="scientific">Gemmata massiliana</name>
    <dbReference type="NCBI Taxonomy" id="1210884"/>
    <lineage>
        <taxon>Bacteria</taxon>
        <taxon>Pseudomonadati</taxon>
        <taxon>Planctomycetota</taxon>
        <taxon>Planctomycetia</taxon>
        <taxon>Gemmatales</taxon>
        <taxon>Gemmataceae</taxon>
        <taxon>Gemmata</taxon>
    </lineage>
</organism>
<sequence>MNPNNSIMQAVKTFAPAFGEHPAAVWDAAKEGAQKAADFLPDSLDQVKVLIRKHPVLATCAVLVIGGLLSARGLVGQAKV</sequence>
<keyword evidence="1" id="KW-0472">Membrane</keyword>
<proteinExistence type="predicted"/>
<keyword evidence="1" id="KW-0812">Transmembrane</keyword>
<evidence type="ECO:0000256" key="1">
    <source>
        <dbReference type="SAM" id="Phobius"/>
    </source>
</evidence>
<dbReference type="KEGG" id="gms:SOIL9_25910"/>
<keyword evidence="3" id="KW-1185">Reference proteome</keyword>
<dbReference type="EMBL" id="LR593886">
    <property type="protein sequence ID" value="VTR95123.1"/>
    <property type="molecule type" value="Genomic_DNA"/>
</dbReference>
<keyword evidence="1" id="KW-1133">Transmembrane helix</keyword>